<evidence type="ECO:0000256" key="1">
    <source>
        <dbReference type="ARBA" id="ARBA00000900"/>
    </source>
</evidence>
<dbReference type="InterPro" id="IPR050952">
    <property type="entry name" value="TRIM-NHL_E3_ligases"/>
</dbReference>
<evidence type="ECO:0000313" key="14">
    <source>
        <dbReference type="RefSeq" id="XP_019622710.1"/>
    </source>
</evidence>
<evidence type="ECO:0000256" key="6">
    <source>
        <dbReference type="ARBA" id="ARBA00022737"/>
    </source>
</evidence>
<evidence type="ECO:0000256" key="9">
    <source>
        <dbReference type="PROSITE-ProRule" id="PRU00024"/>
    </source>
</evidence>
<feature type="repeat" description="NHL" evidence="10">
    <location>
        <begin position="304"/>
        <end position="347"/>
    </location>
</feature>
<name>A0A6P4Y1B7_BRABE</name>
<dbReference type="SUPFAM" id="SSF57850">
    <property type="entry name" value="RING/U-box"/>
    <property type="match status" value="1"/>
</dbReference>
<gene>
    <name evidence="14" type="primary">LOC109468811</name>
</gene>
<dbReference type="Gene3D" id="2.120.10.30">
    <property type="entry name" value="TolB, C-terminal domain"/>
    <property type="match status" value="1"/>
</dbReference>
<dbReference type="InterPro" id="IPR013083">
    <property type="entry name" value="Znf_RING/FYVE/PHD"/>
</dbReference>
<protein>
    <recommendedName>
        <fullName evidence="3">RING-type E3 ubiquitin transferase</fullName>
        <ecNumber evidence="3">2.3.2.27</ecNumber>
    </recommendedName>
</protein>
<dbReference type="RefSeq" id="XP_019622710.1">
    <property type="nucleotide sequence ID" value="XM_019767151.1"/>
</dbReference>
<evidence type="ECO:0000259" key="11">
    <source>
        <dbReference type="PROSITE" id="PS50089"/>
    </source>
</evidence>
<dbReference type="PROSITE" id="PS50089">
    <property type="entry name" value="ZF_RING_2"/>
    <property type="match status" value="1"/>
</dbReference>
<keyword evidence="7 9" id="KW-0863">Zinc-finger</keyword>
<keyword evidence="5" id="KW-0479">Metal-binding</keyword>
<evidence type="ECO:0000256" key="8">
    <source>
        <dbReference type="ARBA" id="ARBA00022833"/>
    </source>
</evidence>
<dbReference type="InterPro" id="IPR011042">
    <property type="entry name" value="6-blade_b-propeller_TolB-like"/>
</dbReference>
<dbReference type="Pfam" id="PF01436">
    <property type="entry name" value="NHL"/>
    <property type="match status" value="2"/>
</dbReference>
<accession>A0A6P4Y1B7</accession>
<dbReference type="GO" id="GO:0008270">
    <property type="term" value="F:zinc ion binding"/>
    <property type="evidence" value="ECO:0007669"/>
    <property type="project" value="UniProtKB-KW"/>
</dbReference>
<dbReference type="AlphaFoldDB" id="A0A6P4Y1B7"/>
<keyword evidence="6" id="KW-0677">Repeat</keyword>
<dbReference type="GO" id="GO:0061630">
    <property type="term" value="F:ubiquitin protein ligase activity"/>
    <property type="evidence" value="ECO:0007669"/>
    <property type="project" value="UniProtKB-EC"/>
</dbReference>
<dbReference type="InterPro" id="IPR017907">
    <property type="entry name" value="Znf_RING_CS"/>
</dbReference>
<dbReference type="Gene3D" id="3.30.160.60">
    <property type="entry name" value="Classic Zinc Finger"/>
    <property type="match status" value="1"/>
</dbReference>
<dbReference type="InterPro" id="IPR001258">
    <property type="entry name" value="NHL_repeat"/>
</dbReference>
<feature type="domain" description="B box-type" evidence="12">
    <location>
        <begin position="94"/>
        <end position="135"/>
    </location>
</feature>
<keyword evidence="4" id="KW-0597">Phosphoprotein</keyword>
<evidence type="ECO:0000259" key="12">
    <source>
        <dbReference type="PROSITE" id="PS50119"/>
    </source>
</evidence>
<dbReference type="EC" id="2.3.2.27" evidence="3"/>
<proteinExistence type="inferred from homology"/>
<dbReference type="InterPro" id="IPR001841">
    <property type="entry name" value="Znf_RING"/>
</dbReference>
<evidence type="ECO:0000256" key="7">
    <source>
        <dbReference type="ARBA" id="ARBA00022771"/>
    </source>
</evidence>
<dbReference type="SUPFAM" id="SSF57845">
    <property type="entry name" value="B-box zinc-binding domain"/>
    <property type="match status" value="1"/>
</dbReference>
<organism evidence="13 14">
    <name type="scientific">Branchiostoma belcheri</name>
    <name type="common">Amphioxus</name>
    <dbReference type="NCBI Taxonomy" id="7741"/>
    <lineage>
        <taxon>Eukaryota</taxon>
        <taxon>Metazoa</taxon>
        <taxon>Chordata</taxon>
        <taxon>Cephalochordata</taxon>
        <taxon>Leptocardii</taxon>
        <taxon>Amphioxiformes</taxon>
        <taxon>Branchiostomatidae</taxon>
        <taxon>Branchiostoma</taxon>
    </lineage>
</organism>
<dbReference type="GeneID" id="109468811"/>
<dbReference type="SUPFAM" id="SSF101898">
    <property type="entry name" value="NHL repeat"/>
    <property type="match status" value="1"/>
</dbReference>
<feature type="domain" description="RING-type" evidence="11">
    <location>
        <begin position="18"/>
        <end position="58"/>
    </location>
</feature>
<dbReference type="SMART" id="SM00336">
    <property type="entry name" value="BBOX"/>
    <property type="match status" value="1"/>
</dbReference>
<dbReference type="Proteomes" id="UP000515135">
    <property type="component" value="Unplaced"/>
</dbReference>
<feature type="repeat" description="NHL" evidence="10">
    <location>
        <begin position="470"/>
        <end position="498"/>
    </location>
</feature>
<evidence type="ECO:0000256" key="2">
    <source>
        <dbReference type="ARBA" id="ARBA00008518"/>
    </source>
</evidence>
<keyword evidence="8" id="KW-0862">Zinc</keyword>
<dbReference type="OrthoDB" id="654191at2759"/>
<keyword evidence="13" id="KW-1185">Reference proteome</keyword>
<evidence type="ECO:0000256" key="3">
    <source>
        <dbReference type="ARBA" id="ARBA00012483"/>
    </source>
</evidence>
<evidence type="ECO:0000256" key="5">
    <source>
        <dbReference type="ARBA" id="ARBA00022723"/>
    </source>
</evidence>
<evidence type="ECO:0000313" key="13">
    <source>
        <dbReference type="Proteomes" id="UP000515135"/>
    </source>
</evidence>
<dbReference type="InterPro" id="IPR027370">
    <property type="entry name" value="Znf-RING_euk"/>
</dbReference>
<sequence length="601" mass="66754">MAAASSSLGTQIQEDLTCSICLGLFSRPKVLPCQHTFCQDCLQHLTVGQTTFQCPVCRKQVRKPPQGVQAFPNNLLVTSLQTRIQEDDKKKVELKKDLCPLHPSEEIKLYCQECNVPVCNECLDNKHSSHSTISLKKAAEERKASVQVLIDEGRNNVATYHAFIESLIDNEKTLKEQKQQTSNGIMEAYNQMVQKLTESRDYLLSRVEENDKENMEMIRKEKGRFLFDSRELSAACDQAEEEMKTGGVEFLQQETILTGVMAMHRGKTAPTPVQTQPAAFHPTHSVPVLGHVMVQSHSQTQTQALTFGGQGTKPGKLQFPASVTVSEQGEIFVADRWNQRIQAFTLQGTFIHQFPTVVSGGQKMEPNNVAVDGKGNLWVVGETKLAEFAVQYTKQGRVVTKIDLQKTGWVRGVAVDSRRNHILITQTTGNWDNLHGEVRVFRPDGTLVRAMGGKKNSLASLVSRQQRMKHPWYITVDGGGNIFVSDCGNHCIHVYNEDGQFLFQFGGSGDGQLQGPMGLCTDRTGNVIVVNGGNSRVEMFDKTGRFLQHITTDLAQPCAVAIATQGQLVVSDLKSHTINVMYNTTVKTDQEDYSGDQCLYT</sequence>
<dbReference type="KEGG" id="bbel:109468811"/>
<comment type="catalytic activity">
    <reaction evidence="1">
        <text>S-ubiquitinyl-[E2 ubiquitin-conjugating enzyme]-L-cysteine + [acceptor protein]-L-lysine = [E2 ubiquitin-conjugating enzyme]-L-cysteine + N(6)-ubiquitinyl-[acceptor protein]-L-lysine.</text>
        <dbReference type="EC" id="2.3.2.27"/>
    </reaction>
</comment>
<evidence type="ECO:0000256" key="4">
    <source>
        <dbReference type="ARBA" id="ARBA00022553"/>
    </source>
</evidence>
<dbReference type="PROSITE" id="PS50119">
    <property type="entry name" value="ZF_BBOX"/>
    <property type="match status" value="1"/>
</dbReference>
<dbReference type="SMART" id="SM00184">
    <property type="entry name" value="RING"/>
    <property type="match status" value="1"/>
</dbReference>
<reference evidence="14" key="1">
    <citation type="submission" date="2025-08" db="UniProtKB">
        <authorList>
            <consortium name="RefSeq"/>
        </authorList>
    </citation>
    <scope>IDENTIFICATION</scope>
    <source>
        <tissue evidence="14">Gonad</tissue>
    </source>
</reference>
<feature type="repeat" description="NHL" evidence="10">
    <location>
        <begin position="500"/>
        <end position="543"/>
    </location>
</feature>
<dbReference type="Pfam" id="PF00643">
    <property type="entry name" value="zf-B_box"/>
    <property type="match status" value="1"/>
</dbReference>
<dbReference type="PANTHER" id="PTHR24104">
    <property type="entry name" value="E3 UBIQUITIN-PROTEIN LIGASE NHLRC1-RELATED"/>
    <property type="match status" value="1"/>
</dbReference>
<dbReference type="GO" id="GO:0000209">
    <property type="term" value="P:protein polyubiquitination"/>
    <property type="evidence" value="ECO:0007669"/>
    <property type="project" value="TreeGrafter"/>
</dbReference>
<evidence type="ECO:0000256" key="10">
    <source>
        <dbReference type="PROSITE-ProRule" id="PRU00504"/>
    </source>
</evidence>
<dbReference type="InterPro" id="IPR000315">
    <property type="entry name" value="Znf_B-box"/>
</dbReference>
<dbReference type="PANTHER" id="PTHR24104:SF50">
    <property type="entry name" value="SMP-30_GLUCONOLACTONASE_LRE-LIKE REGION DOMAIN-CONTAINING PROTEIN"/>
    <property type="match status" value="1"/>
</dbReference>
<dbReference type="Pfam" id="PF13445">
    <property type="entry name" value="zf-RING_UBOX"/>
    <property type="match status" value="1"/>
</dbReference>
<comment type="similarity">
    <text evidence="2">Belongs to the TRIM/RBCC family.</text>
</comment>
<dbReference type="Gene3D" id="3.30.40.10">
    <property type="entry name" value="Zinc/RING finger domain, C3HC4 (zinc finger)"/>
    <property type="match status" value="1"/>
</dbReference>
<dbReference type="CDD" id="cd05819">
    <property type="entry name" value="NHL"/>
    <property type="match status" value="1"/>
</dbReference>
<dbReference type="PROSITE" id="PS00518">
    <property type="entry name" value="ZF_RING_1"/>
    <property type="match status" value="1"/>
</dbReference>
<dbReference type="PROSITE" id="PS51125">
    <property type="entry name" value="NHL"/>
    <property type="match status" value="3"/>
</dbReference>
<dbReference type="GO" id="GO:0043161">
    <property type="term" value="P:proteasome-mediated ubiquitin-dependent protein catabolic process"/>
    <property type="evidence" value="ECO:0007669"/>
    <property type="project" value="TreeGrafter"/>
</dbReference>